<evidence type="ECO:0000259" key="5">
    <source>
        <dbReference type="PROSITE" id="PS51462"/>
    </source>
</evidence>
<evidence type="ECO:0000313" key="7">
    <source>
        <dbReference type="Proteomes" id="UP000186997"/>
    </source>
</evidence>
<sequence length="152" mass="17061">MSNLDRSFWTGREVRVVDPTAIVQVGALCLRDGKDEKEVLLVKSSRGRWIVPKGWPMDGHTDAETAKIEAWEEAGLRKGKVSKAPIGGYVTEKRFDDGRVAPCHVSVYRIDVKQMTKTYPEAGLRKRKWVPLKKAIKKVDDVGLRAFLGALK</sequence>
<dbReference type="STRING" id="287098.SAMN05421665_3533"/>
<dbReference type="GO" id="GO:0008486">
    <property type="term" value="F:diphosphoinositol-polyphosphate diphosphatase activity"/>
    <property type="evidence" value="ECO:0007669"/>
    <property type="project" value="TreeGrafter"/>
</dbReference>
<dbReference type="GO" id="GO:0034432">
    <property type="term" value="F:bis(5'-adenosyl)-pentaphosphatase activity"/>
    <property type="evidence" value="ECO:0007669"/>
    <property type="project" value="TreeGrafter"/>
</dbReference>
<dbReference type="PANTHER" id="PTHR12629">
    <property type="entry name" value="DIPHOSPHOINOSITOL POLYPHOSPHATE PHOSPHOHYDROLASE"/>
    <property type="match status" value="1"/>
</dbReference>
<keyword evidence="7" id="KW-1185">Reference proteome</keyword>
<feature type="domain" description="Nudix hydrolase" evidence="5">
    <location>
        <begin position="20"/>
        <end position="152"/>
    </location>
</feature>
<dbReference type="CDD" id="cd04666">
    <property type="entry name" value="NUDIX_DIPP2_like_Nudt4"/>
    <property type="match status" value="1"/>
</dbReference>
<keyword evidence="4" id="KW-0460">Magnesium</keyword>
<comment type="cofactor">
    <cofactor evidence="1">
        <name>Mg(2+)</name>
        <dbReference type="ChEBI" id="CHEBI:18420"/>
    </cofactor>
</comment>
<dbReference type="Proteomes" id="UP000186997">
    <property type="component" value="Unassembled WGS sequence"/>
</dbReference>
<evidence type="ECO:0000256" key="4">
    <source>
        <dbReference type="ARBA" id="ARBA00022842"/>
    </source>
</evidence>
<reference evidence="7" key="1">
    <citation type="submission" date="2017-01" db="EMBL/GenBank/DDBJ databases">
        <authorList>
            <person name="Varghese N."/>
            <person name="Submissions S."/>
        </authorList>
    </citation>
    <scope>NUCLEOTIDE SEQUENCE [LARGE SCALE GENOMIC DNA]</scope>
    <source>
        <strain evidence="7">DSM 29591</strain>
    </source>
</reference>
<dbReference type="PROSITE" id="PS51462">
    <property type="entry name" value="NUDIX"/>
    <property type="match status" value="1"/>
</dbReference>
<dbReference type="InterPro" id="IPR015797">
    <property type="entry name" value="NUDIX_hydrolase-like_dom_sf"/>
</dbReference>
<dbReference type="GO" id="GO:0005737">
    <property type="term" value="C:cytoplasm"/>
    <property type="evidence" value="ECO:0007669"/>
    <property type="project" value="TreeGrafter"/>
</dbReference>
<dbReference type="InterPro" id="IPR047198">
    <property type="entry name" value="DDP-like_NUDIX"/>
</dbReference>
<dbReference type="AlphaFoldDB" id="A0A1R3XK34"/>
<dbReference type="SUPFAM" id="SSF55811">
    <property type="entry name" value="Nudix"/>
    <property type="match status" value="1"/>
</dbReference>
<dbReference type="GO" id="GO:1901907">
    <property type="term" value="P:diadenosine pentaphosphate catabolic process"/>
    <property type="evidence" value="ECO:0007669"/>
    <property type="project" value="TreeGrafter"/>
</dbReference>
<evidence type="ECO:0000256" key="2">
    <source>
        <dbReference type="ARBA" id="ARBA00022723"/>
    </source>
</evidence>
<evidence type="ECO:0000256" key="3">
    <source>
        <dbReference type="ARBA" id="ARBA00022801"/>
    </source>
</evidence>
<dbReference type="GO" id="GO:0000298">
    <property type="term" value="F:endopolyphosphatase activity"/>
    <property type="evidence" value="ECO:0007669"/>
    <property type="project" value="TreeGrafter"/>
</dbReference>
<dbReference type="GO" id="GO:0046872">
    <property type="term" value="F:metal ion binding"/>
    <property type="evidence" value="ECO:0007669"/>
    <property type="project" value="UniProtKB-KW"/>
</dbReference>
<keyword evidence="3" id="KW-0378">Hydrolase</keyword>
<dbReference type="Gene3D" id="3.90.79.10">
    <property type="entry name" value="Nucleoside Triphosphate Pyrophosphohydrolase"/>
    <property type="match status" value="1"/>
</dbReference>
<accession>A0A1R3XK34</accession>
<dbReference type="InterPro" id="IPR000086">
    <property type="entry name" value="NUDIX_hydrolase_dom"/>
</dbReference>
<evidence type="ECO:0000256" key="1">
    <source>
        <dbReference type="ARBA" id="ARBA00001946"/>
    </source>
</evidence>
<dbReference type="GO" id="GO:1901911">
    <property type="term" value="P:adenosine 5'-(hexahydrogen pentaphosphate) catabolic process"/>
    <property type="evidence" value="ECO:0007669"/>
    <property type="project" value="TreeGrafter"/>
</dbReference>
<dbReference type="OrthoDB" id="7066910at2"/>
<evidence type="ECO:0000313" key="6">
    <source>
        <dbReference type="EMBL" id="SIT91981.1"/>
    </source>
</evidence>
<dbReference type="EMBL" id="FTPR01000004">
    <property type="protein sequence ID" value="SIT91981.1"/>
    <property type="molecule type" value="Genomic_DNA"/>
</dbReference>
<proteinExistence type="predicted"/>
<gene>
    <name evidence="6" type="ORF">SAMN05421665_3533</name>
</gene>
<dbReference type="Pfam" id="PF00293">
    <property type="entry name" value="NUDIX"/>
    <property type="match status" value="1"/>
</dbReference>
<dbReference type="GO" id="GO:1901909">
    <property type="term" value="P:diadenosine hexaphosphate catabolic process"/>
    <property type="evidence" value="ECO:0007669"/>
    <property type="project" value="TreeGrafter"/>
</dbReference>
<dbReference type="PANTHER" id="PTHR12629:SF0">
    <property type="entry name" value="DIPHOSPHOINOSITOL-POLYPHOSPHATE DIPHOSPHATASE"/>
    <property type="match status" value="1"/>
</dbReference>
<organism evidence="6 7">
    <name type="scientific">Yoonia rosea</name>
    <dbReference type="NCBI Taxonomy" id="287098"/>
    <lineage>
        <taxon>Bacteria</taxon>
        <taxon>Pseudomonadati</taxon>
        <taxon>Pseudomonadota</taxon>
        <taxon>Alphaproteobacteria</taxon>
        <taxon>Rhodobacterales</taxon>
        <taxon>Paracoccaceae</taxon>
        <taxon>Yoonia</taxon>
    </lineage>
</organism>
<dbReference type="GO" id="GO:0034431">
    <property type="term" value="F:bis(5'-adenosyl)-hexaphosphatase activity"/>
    <property type="evidence" value="ECO:0007669"/>
    <property type="project" value="TreeGrafter"/>
</dbReference>
<name>A0A1R3XK34_9RHOB</name>
<dbReference type="GO" id="GO:0071543">
    <property type="term" value="P:diphosphoinositol polyphosphate metabolic process"/>
    <property type="evidence" value="ECO:0007669"/>
    <property type="project" value="TreeGrafter"/>
</dbReference>
<protein>
    <submittedName>
        <fullName evidence="6">8-oxo-dGTP pyrophosphatase MutT, NUDIX family</fullName>
    </submittedName>
</protein>
<dbReference type="RefSeq" id="WP_076661126.1">
    <property type="nucleotide sequence ID" value="NZ_FTPR01000004.1"/>
</dbReference>
<keyword evidence="2" id="KW-0479">Metal-binding</keyword>